<sequence>MIELVLEQAGDPSLEQQFLQNLSAHVAAVKSSAGAGDRRQVARIEAAVRAAPERSFHFDAAGTGTLRSDGVDIPAGRFETPSIGTLRKRVAAGRQGAGGRVRLWVLDGDSAATDIGSLQAAAGPGTLFQVASQFNCLESPGPYVTPVARYFSDPTQGPRASVSAFSGTLLRHYAAPGPDGERFVQATDGPQLNLLEAVCSPGVAEVRSGYLTSSGIADRSAFRAALEDRFEEIRVGVHDDVPVLLGYDWDGAVAGYRRIGQAFTSTFAGGGYSGASAGDPNLRPICAALLRAAYLGTLLGAAALGRDKVALTLIGGGAFGNPVRLIWESICWAIDEVEPLLSTAMDVVVNGRNLGDHMGVEELLPAVRARNGAVVVFGSTGVSVRR</sequence>
<dbReference type="SUPFAM" id="SSF52949">
    <property type="entry name" value="Macro domain-like"/>
    <property type="match status" value="1"/>
</dbReference>
<keyword evidence="2" id="KW-1185">Reference proteome</keyword>
<protein>
    <submittedName>
        <fullName evidence="1">Uncharacterized protein</fullName>
    </submittedName>
</protein>
<evidence type="ECO:0000313" key="1">
    <source>
        <dbReference type="EMBL" id="QDT16624.1"/>
    </source>
</evidence>
<dbReference type="OrthoDB" id="1452819at2"/>
<name>A0A517PB68_9PLAN</name>
<dbReference type="EMBL" id="CP036265">
    <property type="protein sequence ID" value="QDT16624.1"/>
    <property type="molecule type" value="Genomic_DNA"/>
</dbReference>
<dbReference type="InterPro" id="IPR043472">
    <property type="entry name" value="Macro_dom-like"/>
</dbReference>
<organism evidence="1 2">
    <name type="scientific">Alienimonas californiensis</name>
    <dbReference type="NCBI Taxonomy" id="2527989"/>
    <lineage>
        <taxon>Bacteria</taxon>
        <taxon>Pseudomonadati</taxon>
        <taxon>Planctomycetota</taxon>
        <taxon>Planctomycetia</taxon>
        <taxon>Planctomycetales</taxon>
        <taxon>Planctomycetaceae</taxon>
        <taxon>Alienimonas</taxon>
    </lineage>
</organism>
<dbReference type="PANTHER" id="PTHR35609">
    <property type="entry name" value="MACRO DOMAIN-CONTAINING PROTEIN"/>
    <property type="match status" value="1"/>
</dbReference>
<dbReference type="KEGG" id="acaf:CA12_27300"/>
<dbReference type="PANTHER" id="PTHR35609:SF1">
    <property type="entry name" value="MACRO DOMAIN-CONTAINING PROTEIN"/>
    <property type="match status" value="1"/>
</dbReference>
<gene>
    <name evidence="1" type="ORF">CA12_27300</name>
</gene>
<dbReference type="AlphaFoldDB" id="A0A517PB68"/>
<evidence type="ECO:0000313" key="2">
    <source>
        <dbReference type="Proteomes" id="UP000318741"/>
    </source>
</evidence>
<dbReference type="Proteomes" id="UP000318741">
    <property type="component" value="Chromosome"/>
</dbReference>
<proteinExistence type="predicted"/>
<reference evidence="1 2" key="1">
    <citation type="submission" date="2019-02" db="EMBL/GenBank/DDBJ databases">
        <title>Deep-cultivation of Planctomycetes and their phenomic and genomic characterization uncovers novel biology.</title>
        <authorList>
            <person name="Wiegand S."/>
            <person name="Jogler M."/>
            <person name="Boedeker C."/>
            <person name="Pinto D."/>
            <person name="Vollmers J."/>
            <person name="Rivas-Marin E."/>
            <person name="Kohn T."/>
            <person name="Peeters S.H."/>
            <person name="Heuer A."/>
            <person name="Rast P."/>
            <person name="Oberbeckmann S."/>
            <person name="Bunk B."/>
            <person name="Jeske O."/>
            <person name="Meyerdierks A."/>
            <person name="Storesund J.E."/>
            <person name="Kallscheuer N."/>
            <person name="Luecker S."/>
            <person name="Lage O.M."/>
            <person name="Pohl T."/>
            <person name="Merkel B.J."/>
            <person name="Hornburger P."/>
            <person name="Mueller R.-W."/>
            <person name="Bruemmer F."/>
            <person name="Labrenz M."/>
            <person name="Spormann A.M."/>
            <person name="Op den Camp H."/>
            <person name="Overmann J."/>
            <person name="Amann R."/>
            <person name="Jetten M.S.M."/>
            <person name="Mascher T."/>
            <person name="Medema M.H."/>
            <person name="Devos D.P."/>
            <person name="Kaster A.-K."/>
            <person name="Ovreas L."/>
            <person name="Rohde M."/>
            <person name="Galperin M.Y."/>
            <person name="Jogler C."/>
        </authorList>
    </citation>
    <scope>NUCLEOTIDE SEQUENCE [LARGE SCALE GENOMIC DNA]</scope>
    <source>
        <strain evidence="1 2">CA12</strain>
    </source>
</reference>
<dbReference type="RefSeq" id="WP_145359484.1">
    <property type="nucleotide sequence ID" value="NZ_CP036265.1"/>
</dbReference>
<accession>A0A517PB68</accession>